<dbReference type="EMBL" id="HACG01008957">
    <property type="protein sequence ID" value="CEK55822.1"/>
    <property type="molecule type" value="Transcribed_RNA"/>
</dbReference>
<organism evidence="1">
    <name type="scientific">Arion vulgaris</name>
    <dbReference type="NCBI Taxonomy" id="1028688"/>
    <lineage>
        <taxon>Eukaryota</taxon>
        <taxon>Metazoa</taxon>
        <taxon>Spiralia</taxon>
        <taxon>Lophotrochozoa</taxon>
        <taxon>Mollusca</taxon>
        <taxon>Gastropoda</taxon>
        <taxon>Heterobranchia</taxon>
        <taxon>Euthyneura</taxon>
        <taxon>Panpulmonata</taxon>
        <taxon>Eupulmonata</taxon>
        <taxon>Stylommatophora</taxon>
        <taxon>Helicina</taxon>
        <taxon>Arionoidea</taxon>
        <taxon>Arionidae</taxon>
        <taxon>Arion</taxon>
    </lineage>
</organism>
<dbReference type="AlphaFoldDB" id="A0A0B6YHZ7"/>
<gene>
    <name evidence="1" type="primary">ORF26130</name>
</gene>
<reference evidence="1" key="1">
    <citation type="submission" date="2014-12" db="EMBL/GenBank/DDBJ databases">
        <title>Insight into the proteome of Arion vulgaris.</title>
        <authorList>
            <person name="Aradska J."/>
            <person name="Bulat T."/>
            <person name="Smidak R."/>
            <person name="Sarate P."/>
            <person name="Gangsoo J."/>
            <person name="Sialana F."/>
            <person name="Bilban M."/>
            <person name="Lubec G."/>
        </authorList>
    </citation>
    <scope>NUCLEOTIDE SEQUENCE</scope>
    <source>
        <tissue evidence="1">Skin</tissue>
    </source>
</reference>
<feature type="non-terminal residue" evidence="1">
    <location>
        <position position="1"/>
    </location>
</feature>
<name>A0A0B6YHZ7_9EUPU</name>
<accession>A0A0B6YHZ7</accession>
<evidence type="ECO:0008006" key="2">
    <source>
        <dbReference type="Google" id="ProtNLM"/>
    </source>
</evidence>
<evidence type="ECO:0000313" key="1">
    <source>
        <dbReference type="EMBL" id="CEK55822.1"/>
    </source>
</evidence>
<sequence>ICYFMNTRSQISVLCVLLPQFESHQLSPSIIYRVLSVTYSISTALLITEW</sequence>
<proteinExistence type="predicted"/>
<protein>
    <recommendedName>
        <fullName evidence="2">G-protein coupled receptors family 1 profile domain-containing protein</fullName>
    </recommendedName>
</protein>